<evidence type="ECO:0000256" key="7">
    <source>
        <dbReference type="ARBA" id="ARBA00023136"/>
    </source>
</evidence>
<feature type="transmembrane region" description="Helical" evidence="9">
    <location>
        <begin position="434"/>
        <end position="451"/>
    </location>
</feature>
<dbReference type="EMBL" id="FOGZ01000029">
    <property type="protein sequence ID" value="SES01001.1"/>
    <property type="molecule type" value="Genomic_DNA"/>
</dbReference>
<evidence type="ECO:0000256" key="3">
    <source>
        <dbReference type="ARBA" id="ARBA00022692"/>
    </source>
</evidence>
<dbReference type="InterPro" id="IPR051050">
    <property type="entry name" value="Lipid_II_flippase_MurJ/MviN"/>
</dbReference>
<feature type="transmembrane region" description="Helical" evidence="9">
    <location>
        <begin position="497"/>
        <end position="519"/>
    </location>
</feature>
<reference evidence="10 11" key="1">
    <citation type="submission" date="2016-10" db="EMBL/GenBank/DDBJ databases">
        <authorList>
            <person name="de Groot N.N."/>
        </authorList>
    </citation>
    <scope>NUCLEOTIDE SEQUENCE [LARGE SCALE GENOMIC DNA]</scope>
    <source>
        <strain evidence="10 11">DSM 16859</strain>
    </source>
</reference>
<feature type="transmembrane region" description="Helical" evidence="9">
    <location>
        <begin position="565"/>
        <end position="586"/>
    </location>
</feature>
<dbReference type="GO" id="GO:0009252">
    <property type="term" value="P:peptidoglycan biosynthetic process"/>
    <property type="evidence" value="ECO:0007669"/>
    <property type="project" value="UniProtKB-KW"/>
</dbReference>
<evidence type="ECO:0000256" key="6">
    <source>
        <dbReference type="ARBA" id="ARBA00022989"/>
    </source>
</evidence>
<feature type="compositionally biased region" description="Basic and acidic residues" evidence="8">
    <location>
        <begin position="1"/>
        <end position="14"/>
    </location>
</feature>
<dbReference type="PANTHER" id="PTHR47019:SF1">
    <property type="entry name" value="LIPID II FLIPPASE MURJ"/>
    <property type="match status" value="1"/>
</dbReference>
<feature type="transmembrane region" description="Helical" evidence="9">
    <location>
        <begin position="261"/>
        <end position="284"/>
    </location>
</feature>
<dbReference type="Proteomes" id="UP000198815">
    <property type="component" value="Unassembled WGS sequence"/>
</dbReference>
<name>A0A1H9TVE6_9ACTN</name>
<dbReference type="GO" id="GO:0008360">
    <property type="term" value="P:regulation of cell shape"/>
    <property type="evidence" value="ECO:0007669"/>
    <property type="project" value="UniProtKB-KW"/>
</dbReference>
<evidence type="ECO:0000256" key="4">
    <source>
        <dbReference type="ARBA" id="ARBA00022960"/>
    </source>
</evidence>
<keyword evidence="6 9" id="KW-1133">Transmembrane helix</keyword>
<evidence type="ECO:0000313" key="11">
    <source>
        <dbReference type="Proteomes" id="UP000198815"/>
    </source>
</evidence>
<dbReference type="RefSeq" id="WP_245725844.1">
    <property type="nucleotide sequence ID" value="NZ_FOGZ01000029.1"/>
</dbReference>
<evidence type="ECO:0000313" key="10">
    <source>
        <dbReference type="EMBL" id="SES01001.1"/>
    </source>
</evidence>
<evidence type="ECO:0000256" key="1">
    <source>
        <dbReference type="ARBA" id="ARBA00004651"/>
    </source>
</evidence>
<sequence>MNERPRRAEGEYPRRAAASPQYPGVSSHAQGWSHAEPVAGTFAGGPGALPPGSSPSGEAVLDDAQIDAADRKNLGRNSALMAAGTLASRVLGMVNAMLLAKVVGQDVAAEAFRSANTLPNFILVLLSGGILNAVLLPQITKAMKRPDGGREFVDRLLTVAFALIFIVAALATGGAALLMRAFTTLQGPGMHLAIAFAYICMPQVLFYGIFAVFGNLLNARGSFGPYGWAPVVNNVVAIAGQAVFLHLWGQQSDPSVWTQQMVWVLAGSATLGILAQTVVLLPVLHHTGFRWRPRWGIRGYGFSQVGRFAALTFLALCIAQAGGLFTMRVATGMLGRARQGEYVAGYAAYQNAMTLFQMPYSLIAFSLLTALFPQLTRAWQRRGPVGTGLGDMRGILRQGLTLPAVGIIPASVALIALAGPVVRGIYWGLRPYEAAATAEVLAVMSLSMMAYTISTLQQQYCFATEQGKPNLWMQCLLTGIQVAFTALALIVPASYGVIVICLGMVVSNSLLALVFLAFVHRQIGGLNLGAVVWLHLRLWAAALLGGLPAYLTARFVVWAMPEVLIAQYAALLAGGLAFCVGFLLGVKMLRISEFQIFAQRITAKLHRGR</sequence>
<dbReference type="Pfam" id="PF03023">
    <property type="entry name" value="MurJ"/>
    <property type="match status" value="1"/>
</dbReference>
<dbReference type="PRINTS" id="PR01806">
    <property type="entry name" value="VIRFACTRMVIN"/>
</dbReference>
<feature type="transmembrane region" description="Helical" evidence="9">
    <location>
        <begin position="226"/>
        <end position="249"/>
    </location>
</feature>
<protein>
    <submittedName>
        <fullName evidence="10">Putative peptidoglycan lipid II flippase</fullName>
    </submittedName>
</protein>
<dbReference type="AlphaFoldDB" id="A0A1H9TVE6"/>
<organism evidence="10 11">
    <name type="scientific">Propionibacterium cyclohexanicum</name>
    <dbReference type="NCBI Taxonomy" id="64702"/>
    <lineage>
        <taxon>Bacteria</taxon>
        <taxon>Bacillati</taxon>
        <taxon>Actinomycetota</taxon>
        <taxon>Actinomycetes</taxon>
        <taxon>Propionibacteriales</taxon>
        <taxon>Propionibacteriaceae</taxon>
        <taxon>Propionibacterium</taxon>
    </lineage>
</organism>
<proteinExistence type="predicted"/>
<keyword evidence="5" id="KW-0573">Peptidoglycan synthesis</keyword>
<feature type="transmembrane region" description="Helical" evidence="9">
    <location>
        <begin position="79"/>
        <end position="98"/>
    </location>
</feature>
<dbReference type="STRING" id="64702.SAMN05443377_12913"/>
<accession>A0A1H9TVE6</accession>
<feature type="transmembrane region" description="Helical" evidence="9">
    <location>
        <begin position="190"/>
        <end position="214"/>
    </location>
</feature>
<dbReference type="InterPro" id="IPR004268">
    <property type="entry name" value="MurJ"/>
</dbReference>
<feature type="transmembrane region" description="Helical" evidence="9">
    <location>
        <begin position="305"/>
        <end position="325"/>
    </location>
</feature>
<evidence type="ECO:0000256" key="9">
    <source>
        <dbReference type="SAM" id="Phobius"/>
    </source>
</evidence>
<dbReference type="GO" id="GO:0034204">
    <property type="term" value="P:lipid translocation"/>
    <property type="evidence" value="ECO:0007669"/>
    <property type="project" value="TreeGrafter"/>
</dbReference>
<dbReference type="PANTHER" id="PTHR47019">
    <property type="entry name" value="LIPID II FLIPPASE MURJ"/>
    <property type="match status" value="1"/>
</dbReference>
<keyword evidence="7 9" id="KW-0472">Membrane</keyword>
<feature type="transmembrane region" description="Helical" evidence="9">
    <location>
        <begin position="360"/>
        <end position="379"/>
    </location>
</feature>
<keyword evidence="3 9" id="KW-0812">Transmembrane</keyword>
<keyword evidence="4" id="KW-0133">Cell shape</keyword>
<keyword evidence="11" id="KW-1185">Reference proteome</keyword>
<comment type="subcellular location">
    <subcellularLocation>
        <location evidence="1">Cell membrane</location>
        <topology evidence="1">Multi-pass membrane protein</topology>
    </subcellularLocation>
</comment>
<gene>
    <name evidence="10" type="ORF">SAMN05443377_12913</name>
</gene>
<evidence type="ECO:0000256" key="5">
    <source>
        <dbReference type="ARBA" id="ARBA00022984"/>
    </source>
</evidence>
<evidence type="ECO:0000256" key="8">
    <source>
        <dbReference type="SAM" id="MobiDB-lite"/>
    </source>
</evidence>
<dbReference type="GO" id="GO:0005886">
    <property type="term" value="C:plasma membrane"/>
    <property type="evidence" value="ECO:0007669"/>
    <property type="project" value="UniProtKB-SubCell"/>
</dbReference>
<keyword evidence="2" id="KW-1003">Cell membrane</keyword>
<feature type="transmembrane region" description="Helical" evidence="9">
    <location>
        <begin position="471"/>
        <end position="491"/>
    </location>
</feature>
<feature type="transmembrane region" description="Helical" evidence="9">
    <location>
        <begin position="400"/>
        <end position="422"/>
    </location>
</feature>
<feature type="region of interest" description="Disordered" evidence="8">
    <location>
        <begin position="1"/>
        <end position="56"/>
    </location>
</feature>
<evidence type="ECO:0000256" key="2">
    <source>
        <dbReference type="ARBA" id="ARBA00022475"/>
    </source>
</evidence>
<feature type="transmembrane region" description="Helical" evidence="9">
    <location>
        <begin position="118"/>
        <end position="136"/>
    </location>
</feature>
<dbReference type="GO" id="GO:0015648">
    <property type="term" value="F:lipid-linked peptidoglycan transporter activity"/>
    <property type="evidence" value="ECO:0007669"/>
    <property type="project" value="TreeGrafter"/>
</dbReference>
<feature type="transmembrane region" description="Helical" evidence="9">
    <location>
        <begin position="531"/>
        <end position="553"/>
    </location>
</feature>
<feature type="transmembrane region" description="Helical" evidence="9">
    <location>
        <begin position="156"/>
        <end position="178"/>
    </location>
</feature>